<dbReference type="AlphaFoldDB" id="A0A835UDK3"/>
<comment type="caution">
    <text evidence="2">The sequence shown here is derived from an EMBL/GenBank/DDBJ whole genome shotgun (WGS) entry which is preliminary data.</text>
</comment>
<keyword evidence="1" id="KW-0812">Transmembrane</keyword>
<name>A0A835UDK3_VANPL</name>
<evidence type="ECO:0000313" key="2">
    <source>
        <dbReference type="EMBL" id="KAG0457210.1"/>
    </source>
</evidence>
<proteinExistence type="predicted"/>
<reference evidence="2 3" key="1">
    <citation type="journal article" date="2020" name="Nat. Food">
        <title>A phased Vanilla planifolia genome enables genetic improvement of flavour and production.</title>
        <authorList>
            <person name="Hasing T."/>
            <person name="Tang H."/>
            <person name="Brym M."/>
            <person name="Khazi F."/>
            <person name="Huang T."/>
            <person name="Chambers A.H."/>
        </authorList>
    </citation>
    <scope>NUCLEOTIDE SEQUENCE [LARGE SCALE GENOMIC DNA]</scope>
    <source>
        <tissue evidence="2">Leaf</tissue>
    </source>
</reference>
<accession>A0A835UDK3</accession>
<feature type="transmembrane region" description="Helical" evidence="1">
    <location>
        <begin position="6"/>
        <end position="25"/>
    </location>
</feature>
<protein>
    <submittedName>
        <fullName evidence="2">Uncharacterized protein</fullName>
    </submittedName>
</protein>
<keyword evidence="1" id="KW-1133">Transmembrane helix</keyword>
<evidence type="ECO:0000256" key="1">
    <source>
        <dbReference type="SAM" id="Phobius"/>
    </source>
</evidence>
<feature type="transmembrane region" description="Helical" evidence="1">
    <location>
        <begin position="37"/>
        <end position="57"/>
    </location>
</feature>
<keyword evidence="3" id="KW-1185">Reference proteome</keyword>
<sequence>MYGLWPSQVMIALWLVIFILCVLSPHFSFTPFVKTSVLILLHLSSFMAGVYPTMWWLCSIYENCGLAKRGEQVKPWIVRLHGQASIYEINPSLVIMEIVFTPNNYSSMARVKSLFDLARLIFFVDSTYSYLVVDTLKHSHIFGA</sequence>
<keyword evidence="1" id="KW-0472">Membrane</keyword>
<dbReference type="Proteomes" id="UP000636800">
    <property type="component" value="Chromosome 12"/>
</dbReference>
<organism evidence="2 3">
    <name type="scientific">Vanilla planifolia</name>
    <name type="common">Vanilla</name>
    <dbReference type="NCBI Taxonomy" id="51239"/>
    <lineage>
        <taxon>Eukaryota</taxon>
        <taxon>Viridiplantae</taxon>
        <taxon>Streptophyta</taxon>
        <taxon>Embryophyta</taxon>
        <taxon>Tracheophyta</taxon>
        <taxon>Spermatophyta</taxon>
        <taxon>Magnoliopsida</taxon>
        <taxon>Liliopsida</taxon>
        <taxon>Asparagales</taxon>
        <taxon>Orchidaceae</taxon>
        <taxon>Vanilloideae</taxon>
        <taxon>Vanilleae</taxon>
        <taxon>Vanilla</taxon>
    </lineage>
</organism>
<gene>
    <name evidence="2" type="ORF">HPP92_022367</name>
</gene>
<dbReference type="EMBL" id="JADCNL010000012">
    <property type="protein sequence ID" value="KAG0457210.1"/>
    <property type="molecule type" value="Genomic_DNA"/>
</dbReference>
<dbReference type="OrthoDB" id="329835at2759"/>
<evidence type="ECO:0000313" key="3">
    <source>
        <dbReference type="Proteomes" id="UP000636800"/>
    </source>
</evidence>